<keyword evidence="13" id="KW-1185">Reference proteome</keyword>
<dbReference type="CDD" id="cd00086">
    <property type="entry name" value="homeodomain"/>
    <property type="match status" value="1"/>
</dbReference>
<dbReference type="InterPro" id="IPR017970">
    <property type="entry name" value="Homeobox_CS"/>
</dbReference>
<dbReference type="EMBL" id="MF182107">
    <property type="protein sequence ID" value="ARW80746.1"/>
    <property type="molecule type" value="Genomic_DNA"/>
</dbReference>
<keyword evidence="3 6" id="KW-0238">DNA-binding</keyword>
<protein>
    <submittedName>
        <fullName evidence="10">HOX10II</fullName>
    </submittedName>
</protein>
<dbReference type="AlphaFoldDB" id="A0A220DLM3"/>
<dbReference type="PANTHER" id="PTHR45874:SF4">
    <property type="entry name" value="HOMEOBOX PROTEIN ABDOMINAL-B"/>
    <property type="match status" value="1"/>
</dbReference>
<dbReference type="GO" id="GO:0000981">
    <property type="term" value="F:DNA-binding transcription factor activity, RNA polymerase II-specific"/>
    <property type="evidence" value="ECO:0007669"/>
    <property type="project" value="InterPro"/>
</dbReference>
<proteinExistence type="inferred from homology"/>
<reference evidence="11" key="2">
    <citation type="submission" date="2017-06" db="EMBL/GenBank/DDBJ databases">
        <title>Hox-containing scaffolds of the hagfish, Eptatretus burgeri, genome.</title>
        <authorList>
            <person name="Pascual-Anaya J."/>
        </authorList>
    </citation>
    <scope>NUCLEOTIDE SEQUENCE</scope>
    <source>
        <tissue evidence="11">Testis</tissue>
    </source>
</reference>
<evidence type="ECO:0000259" key="9">
    <source>
        <dbReference type="PROSITE" id="PS50071"/>
    </source>
</evidence>
<evidence type="ECO:0000256" key="2">
    <source>
        <dbReference type="ARBA" id="ARBA00006317"/>
    </source>
</evidence>
<dbReference type="InterPro" id="IPR009057">
    <property type="entry name" value="Homeodomain-like_sf"/>
</dbReference>
<name>A0A220DLM3_EPTBU</name>
<feature type="region of interest" description="Disordered" evidence="8">
    <location>
        <begin position="1"/>
        <end position="20"/>
    </location>
</feature>
<dbReference type="Pfam" id="PF00046">
    <property type="entry name" value="Homeodomain"/>
    <property type="match status" value="1"/>
</dbReference>
<dbReference type="PRINTS" id="PR00024">
    <property type="entry name" value="HOMEOBOX"/>
</dbReference>
<reference evidence="10" key="1">
    <citation type="submission" date="2017-05" db="EMBL/GenBank/DDBJ databases">
        <title>Hox genes of the hagfish.</title>
        <authorList>
            <person name="Pascual-Anaya J."/>
        </authorList>
    </citation>
    <scope>NUCLEOTIDE SEQUENCE</scope>
    <source>
        <tissue evidence="10">Blood</tissue>
    </source>
</reference>
<dbReference type="InterPro" id="IPR046333">
    <property type="entry name" value="HXA10/ABDB-like"/>
</dbReference>
<dbReference type="Ensembl" id="ENSEBUT00000006656.1">
    <property type="protein sequence ID" value="ENSEBUP00000006204.1"/>
    <property type="gene ID" value="ENSEBUG00000004127.1"/>
</dbReference>
<dbReference type="EMBL" id="MF398218">
    <property type="protein sequence ID" value="ASW16823.1"/>
    <property type="molecule type" value="Genomic_DNA"/>
</dbReference>
<evidence type="ECO:0000313" key="11">
    <source>
        <dbReference type="EMBL" id="ASW16823.1"/>
    </source>
</evidence>
<dbReference type="SUPFAM" id="SSF46689">
    <property type="entry name" value="Homeodomain-like"/>
    <property type="match status" value="1"/>
</dbReference>
<evidence type="ECO:0000313" key="12">
    <source>
        <dbReference type="Ensembl" id="ENSEBUP00000006204.1"/>
    </source>
</evidence>
<dbReference type="Proteomes" id="UP000694388">
    <property type="component" value="Unplaced"/>
</dbReference>
<dbReference type="SMART" id="SM00389">
    <property type="entry name" value="HOX"/>
    <property type="match status" value="1"/>
</dbReference>
<dbReference type="InterPro" id="IPR020479">
    <property type="entry name" value="HD_metazoa"/>
</dbReference>
<dbReference type="GeneTree" id="ENSGT00940000163268"/>
<keyword evidence="4 6" id="KW-0371">Homeobox</keyword>
<organism evidence="10">
    <name type="scientific">Eptatretus burgeri</name>
    <name type="common">Inshore hagfish</name>
    <dbReference type="NCBI Taxonomy" id="7764"/>
    <lineage>
        <taxon>Eukaryota</taxon>
        <taxon>Metazoa</taxon>
        <taxon>Chordata</taxon>
        <taxon>Craniata</taxon>
        <taxon>Vertebrata</taxon>
        <taxon>Cyclostomata</taxon>
        <taxon>Myxini</taxon>
        <taxon>Myxiniformes</taxon>
        <taxon>Myxinidae</taxon>
        <taxon>Eptatretinae</taxon>
        <taxon>Eptatretus</taxon>
    </lineage>
</organism>
<dbReference type="InterPro" id="IPR001356">
    <property type="entry name" value="HD"/>
</dbReference>
<comment type="similarity">
    <text evidence="2">Belongs to the Abd-B homeobox family.</text>
</comment>
<evidence type="ECO:0000256" key="4">
    <source>
        <dbReference type="ARBA" id="ARBA00023155"/>
    </source>
</evidence>
<evidence type="ECO:0000256" key="1">
    <source>
        <dbReference type="ARBA" id="ARBA00004123"/>
    </source>
</evidence>
<reference evidence="12" key="3">
    <citation type="submission" date="2025-05" db="UniProtKB">
        <authorList>
            <consortium name="Ensembl"/>
        </authorList>
    </citation>
    <scope>IDENTIFICATION</scope>
</reference>
<feature type="region of interest" description="Disordered" evidence="8">
    <location>
        <begin position="100"/>
        <end position="152"/>
    </location>
</feature>
<dbReference type="GO" id="GO:0000978">
    <property type="term" value="F:RNA polymerase II cis-regulatory region sequence-specific DNA binding"/>
    <property type="evidence" value="ECO:0007669"/>
    <property type="project" value="TreeGrafter"/>
</dbReference>
<dbReference type="PANTHER" id="PTHR45874">
    <property type="entry name" value="HOMEOBOX PROTEIN ABDOMINAL-B"/>
    <property type="match status" value="1"/>
</dbReference>
<dbReference type="PROSITE" id="PS50071">
    <property type="entry name" value="HOMEOBOX_2"/>
    <property type="match status" value="1"/>
</dbReference>
<evidence type="ECO:0000256" key="5">
    <source>
        <dbReference type="ARBA" id="ARBA00023242"/>
    </source>
</evidence>
<dbReference type="Gene3D" id="1.10.10.60">
    <property type="entry name" value="Homeodomain-like"/>
    <property type="match status" value="1"/>
</dbReference>
<accession>A0A220DLM3</accession>
<dbReference type="PROSITE" id="PS00027">
    <property type="entry name" value="HOMEOBOX_1"/>
    <property type="match status" value="1"/>
</dbReference>
<gene>
    <name evidence="10" type="primary">Hox10II</name>
</gene>
<evidence type="ECO:0000256" key="8">
    <source>
        <dbReference type="SAM" id="MobiDB-lite"/>
    </source>
</evidence>
<dbReference type="GO" id="GO:0005634">
    <property type="term" value="C:nucleus"/>
    <property type="evidence" value="ECO:0007669"/>
    <property type="project" value="UniProtKB-SubCell"/>
</dbReference>
<feature type="DNA-binding region" description="Homeobox" evidence="6">
    <location>
        <begin position="168"/>
        <end position="227"/>
    </location>
</feature>
<evidence type="ECO:0000256" key="3">
    <source>
        <dbReference type="ARBA" id="ARBA00023125"/>
    </source>
</evidence>
<feature type="compositionally biased region" description="Pro residues" evidence="8">
    <location>
        <begin position="122"/>
        <end position="132"/>
    </location>
</feature>
<feature type="domain" description="Homeobox" evidence="9">
    <location>
        <begin position="166"/>
        <end position="226"/>
    </location>
</feature>
<evidence type="ECO:0000256" key="7">
    <source>
        <dbReference type="RuleBase" id="RU000682"/>
    </source>
</evidence>
<keyword evidence="5 6" id="KW-0539">Nucleus</keyword>
<sequence>MDCPGTSPRRALPSPSSTYPRVPITSPMAFHLLQPPAFPLCEVRLGAGAAEFRPHSFTADSIVDPAQSERFHPQPLPDRGSSSCGSAGLWFGHLTGSTDSRSLKVETGRVSPAGPQGEVPGGPIPASDPPPMDVTSGEPSVKEHHGPVCRFTEPPVDPSTNWLCASSGRKKRRPYTKLQTLELEKEFLFNTYLSRERRLEISRSLSLTDRQVKIWFQNRRMKLKKTSGVPRTDLQRRDYR</sequence>
<evidence type="ECO:0000256" key="6">
    <source>
        <dbReference type="PROSITE-ProRule" id="PRU00108"/>
    </source>
</evidence>
<evidence type="ECO:0000313" key="13">
    <source>
        <dbReference type="Proteomes" id="UP000694388"/>
    </source>
</evidence>
<evidence type="ECO:0000313" key="10">
    <source>
        <dbReference type="EMBL" id="ARW80746.1"/>
    </source>
</evidence>
<comment type="subcellular location">
    <subcellularLocation>
        <location evidence="1 6 7">Nucleus</location>
    </subcellularLocation>
</comment>